<gene>
    <name evidence="1" type="ORF">BOTBODRAFT_170118</name>
</gene>
<dbReference type="InParanoid" id="A0A067N8I7"/>
<evidence type="ECO:0000313" key="2">
    <source>
        <dbReference type="Proteomes" id="UP000027195"/>
    </source>
</evidence>
<dbReference type="Proteomes" id="UP000027195">
    <property type="component" value="Unassembled WGS sequence"/>
</dbReference>
<accession>A0A067N8I7</accession>
<evidence type="ECO:0000313" key="1">
    <source>
        <dbReference type="EMBL" id="KDQ20101.1"/>
    </source>
</evidence>
<sequence>MYNIRRFALHDVHLLCGFEPRVLTNISTLPALVDLELGHFSNANIATISTLRSLRRLSLTNPLYTQWSPFKLTVSNVKRLLSSNRLELEDLTLGALDLVFDLVPSSNGVAIQHGDSTERDQGIWEQWPNLCRADLRACSSINWAPNLSYTFPRVRSFSSPMHMDWATREYNRPFLSALHGLEGSLALMRFALHSGCMLRSAVIRDTIRIDSDIDLREFLPPTLQHMDVTLRMDALTFRQATFVSTIARRTNQITSLSMSIQSGPFCGSFLTTMFHILKTLSTTRLRYLSIKWNVICGDVECEYCEIDAAPQPLARIVDVLIPSVLALALDLGKDRSRRYSKSKESGHLAKASYYEVERLKESFKHATDDVAESSSL</sequence>
<dbReference type="EMBL" id="KL198018">
    <property type="protein sequence ID" value="KDQ20101.1"/>
    <property type="molecule type" value="Genomic_DNA"/>
</dbReference>
<evidence type="ECO:0008006" key="3">
    <source>
        <dbReference type="Google" id="ProtNLM"/>
    </source>
</evidence>
<reference evidence="2" key="1">
    <citation type="journal article" date="2014" name="Proc. Natl. Acad. Sci. U.S.A.">
        <title>Extensive sampling of basidiomycete genomes demonstrates inadequacy of the white-rot/brown-rot paradigm for wood decay fungi.</title>
        <authorList>
            <person name="Riley R."/>
            <person name="Salamov A.A."/>
            <person name="Brown D.W."/>
            <person name="Nagy L.G."/>
            <person name="Floudas D."/>
            <person name="Held B.W."/>
            <person name="Levasseur A."/>
            <person name="Lombard V."/>
            <person name="Morin E."/>
            <person name="Otillar R."/>
            <person name="Lindquist E.A."/>
            <person name="Sun H."/>
            <person name="LaButti K.M."/>
            <person name="Schmutz J."/>
            <person name="Jabbour D."/>
            <person name="Luo H."/>
            <person name="Baker S.E."/>
            <person name="Pisabarro A.G."/>
            <person name="Walton J.D."/>
            <person name="Blanchette R.A."/>
            <person name="Henrissat B."/>
            <person name="Martin F."/>
            <person name="Cullen D."/>
            <person name="Hibbett D.S."/>
            <person name="Grigoriev I.V."/>
        </authorList>
    </citation>
    <scope>NUCLEOTIDE SEQUENCE [LARGE SCALE GENOMIC DNA]</scope>
    <source>
        <strain evidence="2">FD-172 SS1</strain>
    </source>
</reference>
<name>A0A067N8I7_BOTB1</name>
<proteinExistence type="predicted"/>
<dbReference type="HOGENOM" id="CLU_735638_0_0_1"/>
<keyword evidence="2" id="KW-1185">Reference proteome</keyword>
<organism evidence="1 2">
    <name type="scientific">Botryobasidium botryosum (strain FD-172 SS1)</name>
    <dbReference type="NCBI Taxonomy" id="930990"/>
    <lineage>
        <taxon>Eukaryota</taxon>
        <taxon>Fungi</taxon>
        <taxon>Dikarya</taxon>
        <taxon>Basidiomycota</taxon>
        <taxon>Agaricomycotina</taxon>
        <taxon>Agaricomycetes</taxon>
        <taxon>Cantharellales</taxon>
        <taxon>Botryobasidiaceae</taxon>
        <taxon>Botryobasidium</taxon>
    </lineage>
</organism>
<protein>
    <recommendedName>
        <fullName evidence="3">F-box domain-containing protein</fullName>
    </recommendedName>
</protein>
<dbReference type="AlphaFoldDB" id="A0A067N8I7"/>